<dbReference type="PROSITE" id="PS50967">
    <property type="entry name" value="HRDC"/>
    <property type="match status" value="1"/>
</dbReference>
<sequence length="447" mass="49048">MAPDGRHGTVSDSSGLGALRASILRGVGAGWGGPCAPWLARSQIKHGWCLVRALHFLVPGESRLLSPAPATSAHPDLPVPALITDPTALQARFATRPARIGLDTEFIRERTYWPQLALVQIALEGPAGPDDELEILLIDPLAPGITEVLAGLLADTAILKVMHSPSEDLIAFRHTCGTVPTPLFDTQLAAALSGIGSGIGYQKLVEQVTGVVLAKGETRSDWLRRPLSAAQLEYAADDVRHLFELHDALDHRLGELGRREWLAEDAARTVEQAAGDTPDPWPHLSMRSARFLDLDAQRRLVRLLRWREDHARRSDRPKTWILDNELAHALARNPPIDLAGLQREFDAHPKAPRKLAETVWDVLNTPLEDESEAPDAGLAERRDRNRLKKMQAAVAECSAELGLPDGVLASRRWLEALLDHGTWPDALSGWRRTALEPRLTPLLAPQD</sequence>
<organism evidence="7 8">
    <name type="scientific">Marilutibacter alkalisoli</name>
    <dbReference type="NCBI Taxonomy" id="2591633"/>
    <lineage>
        <taxon>Bacteria</taxon>
        <taxon>Pseudomonadati</taxon>
        <taxon>Pseudomonadota</taxon>
        <taxon>Gammaproteobacteria</taxon>
        <taxon>Lysobacterales</taxon>
        <taxon>Lysobacteraceae</taxon>
        <taxon>Marilutibacter</taxon>
    </lineage>
</organism>
<evidence type="ECO:0000313" key="8">
    <source>
        <dbReference type="Proteomes" id="UP000317199"/>
    </source>
</evidence>
<keyword evidence="8" id="KW-1185">Reference proteome</keyword>
<dbReference type="EC" id="3.1.13.5" evidence="7"/>
<dbReference type="CDD" id="cd06142">
    <property type="entry name" value="RNaseD_exo"/>
    <property type="match status" value="1"/>
</dbReference>
<dbReference type="InterPro" id="IPR044876">
    <property type="entry name" value="HRDC_dom_sf"/>
</dbReference>
<dbReference type="PANTHER" id="PTHR47649:SF1">
    <property type="entry name" value="RIBONUCLEASE D"/>
    <property type="match status" value="1"/>
</dbReference>
<evidence type="ECO:0000256" key="5">
    <source>
        <dbReference type="ARBA" id="ARBA00022839"/>
    </source>
</evidence>
<proteinExistence type="predicted"/>
<dbReference type="Gene3D" id="3.30.420.10">
    <property type="entry name" value="Ribonuclease H-like superfamily/Ribonuclease H"/>
    <property type="match status" value="1"/>
</dbReference>
<dbReference type="InterPro" id="IPR051086">
    <property type="entry name" value="RNase_D-like"/>
</dbReference>
<dbReference type="EMBL" id="CP041242">
    <property type="protein sequence ID" value="QDH70430.1"/>
    <property type="molecule type" value="Genomic_DNA"/>
</dbReference>
<keyword evidence="1" id="KW-0963">Cytoplasm</keyword>
<dbReference type="InterPro" id="IPR006292">
    <property type="entry name" value="RNase_D"/>
</dbReference>
<feature type="domain" description="HRDC" evidence="6">
    <location>
        <begin position="293"/>
        <end position="373"/>
    </location>
</feature>
<evidence type="ECO:0000256" key="4">
    <source>
        <dbReference type="ARBA" id="ARBA00022801"/>
    </source>
</evidence>
<evidence type="ECO:0000256" key="3">
    <source>
        <dbReference type="ARBA" id="ARBA00022722"/>
    </source>
</evidence>
<dbReference type="GO" id="GO:0008033">
    <property type="term" value="P:tRNA processing"/>
    <property type="evidence" value="ECO:0007669"/>
    <property type="project" value="UniProtKB-KW"/>
</dbReference>
<evidence type="ECO:0000256" key="1">
    <source>
        <dbReference type="ARBA" id="ARBA00022490"/>
    </source>
</evidence>
<dbReference type="GO" id="GO:0000166">
    <property type="term" value="F:nucleotide binding"/>
    <property type="evidence" value="ECO:0007669"/>
    <property type="project" value="InterPro"/>
</dbReference>
<dbReference type="GO" id="GO:0033890">
    <property type="term" value="F:ribonuclease D activity"/>
    <property type="evidence" value="ECO:0007669"/>
    <property type="project" value="UniProtKB-EC"/>
</dbReference>
<dbReference type="SUPFAM" id="SSF47819">
    <property type="entry name" value="HRDC-like"/>
    <property type="match status" value="2"/>
</dbReference>
<dbReference type="OrthoDB" id="9800549at2"/>
<dbReference type="InterPro" id="IPR036397">
    <property type="entry name" value="RNaseH_sf"/>
</dbReference>
<dbReference type="AlphaFoldDB" id="A0A514BSS5"/>
<dbReference type="SMART" id="SM00474">
    <property type="entry name" value="35EXOc"/>
    <property type="match status" value="1"/>
</dbReference>
<protein>
    <submittedName>
        <fullName evidence="7">Ribonuclease D</fullName>
        <ecNumber evidence="7">3.1.13.5</ecNumber>
    </submittedName>
</protein>
<reference evidence="7 8" key="1">
    <citation type="submission" date="2019-06" db="EMBL/GenBank/DDBJ databases">
        <title>Lysobacter alkalisoli sp. nov. isolated from saline-alkali soil.</title>
        <authorList>
            <person name="Sun J.-Q."/>
            <person name="Xu L."/>
        </authorList>
    </citation>
    <scope>NUCLEOTIDE SEQUENCE [LARGE SCALE GENOMIC DNA]</scope>
    <source>
        <strain evidence="7 8">SJ-36</strain>
    </source>
</reference>
<dbReference type="InterPro" id="IPR002562">
    <property type="entry name" value="3'-5'_exonuclease_dom"/>
</dbReference>
<keyword evidence="3" id="KW-0540">Nuclease</keyword>
<dbReference type="Gene3D" id="1.10.150.80">
    <property type="entry name" value="HRDC domain"/>
    <property type="match status" value="2"/>
</dbReference>
<evidence type="ECO:0000313" key="7">
    <source>
        <dbReference type="EMBL" id="QDH70430.1"/>
    </source>
</evidence>
<dbReference type="InterPro" id="IPR010997">
    <property type="entry name" value="HRDC-like_sf"/>
</dbReference>
<evidence type="ECO:0000259" key="6">
    <source>
        <dbReference type="PROSITE" id="PS50967"/>
    </source>
</evidence>
<gene>
    <name evidence="7" type="primary">rnd</name>
    <name evidence="7" type="ORF">FKV23_10295</name>
</gene>
<keyword evidence="2" id="KW-0819">tRNA processing</keyword>
<dbReference type="InterPro" id="IPR002121">
    <property type="entry name" value="HRDC_dom"/>
</dbReference>
<dbReference type="GO" id="GO:0003676">
    <property type="term" value="F:nucleic acid binding"/>
    <property type="evidence" value="ECO:0007669"/>
    <property type="project" value="InterPro"/>
</dbReference>
<dbReference type="Pfam" id="PF01612">
    <property type="entry name" value="DNA_pol_A_exo1"/>
    <property type="match status" value="1"/>
</dbReference>
<evidence type="ECO:0000256" key="2">
    <source>
        <dbReference type="ARBA" id="ARBA00022694"/>
    </source>
</evidence>
<dbReference type="Proteomes" id="UP000317199">
    <property type="component" value="Chromosome"/>
</dbReference>
<dbReference type="InterPro" id="IPR012337">
    <property type="entry name" value="RNaseH-like_sf"/>
</dbReference>
<dbReference type="KEGG" id="lyj:FKV23_10295"/>
<accession>A0A514BSS5</accession>
<keyword evidence="5" id="KW-0269">Exonuclease</keyword>
<keyword evidence="4 7" id="KW-0378">Hydrolase</keyword>
<dbReference type="PANTHER" id="PTHR47649">
    <property type="entry name" value="RIBONUCLEASE D"/>
    <property type="match status" value="1"/>
</dbReference>
<dbReference type="GO" id="GO:0008408">
    <property type="term" value="F:3'-5' exonuclease activity"/>
    <property type="evidence" value="ECO:0007669"/>
    <property type="project" value="InterPro"/>
</dbReference>
<name>A0A514BSS5_9GAMM</name>
<dbReference type="NCBIfam" id="TIGR01388">
    <property type="entry name" value="rnd"/>
    <property type="match status" value="1"/>
</dbReference>
<dbReference type="SUPFAM" id="SSF53098">
    <property type="entry name" value="Ribonuclease H-like"/>
    <property type="match status" value="1"/>
</dbReference>